<organism evidence="3 4">
    <name type="scientific">Stylosanthes scabra</name>
    <dbReference type="NCBI Taxonomy" id="79078"/>
    <lineage>
        <taxon>Eukaryota</taxon>
        <taxon>Viridiplantae</taxon>
        <taxon>Streptophyta</taxon>
        <taxon>Embryophyta</taxon>
        <taxon>Tracheophyta</taxon>
        <taxon>Spermatophyta</taxon>
        <taxon>Magnoliopsida</taxon>
        <taxon>eudicotyledons</taxon>
        <taxon>Gunneridae</taxon>
        <taxon>Pentapetalae</taxon>
        <taxon>rosids</taxon>
        <taxon>fabids</taxon>
        <taxon>Fabales</taxon>
        <taxon>Fabaceae</taxon>
        <taxon>Papilionoideae</taxon>
        <taxon>50 kb inversion clade</taxon>
        <taxon>dalbergioids sensu lato</taxon>
        <taxon>Dalbergieae</taxon>
        <taxon>Pterocarpus clade</taxon>
        <taxon>Stylosanthes</taxon>
    </lineage>
</organism>
<proteinExistence type="predicted"/>
<accession>A0ABU6W1M5</accession>
<dbReference type="PROSITE" id="PS50158">
    <property type="entry name" value="ZF_CCHC"/>
    <property type="match status" value="1"/>
</dbReference>
<reference evidence="3 4" key="1">
    <citation type="journal article" date="2023" name="Plants (Basel)">
        <title>Bridging the Gap: Combining Genomics and Transcriptomics Approaches to Understand Stylosanthes scabra, an Orphan Legume from the Brazilian Caatinga.</title>
        <authorList>
            <person name="Ferreira-Neto J.R.C."/>
            <person name="da Silva M.D."/>
            <person name="Binneck E."/>
            <person name="de Melo N.F."/>
            <person name="da Silva R.H."/>
            <person name="de Melo A.L.T.M."/>
            <person name="Pandolfi V."/>
            <person name="Bustamante F.O."/>
            <person name="Brasileiro-Vidal A.C."/>
            <person name="Benko-Iseppon A.M."/>
        </authorList>
    </citation>
    <scope>NUCLEOTIDE SEQUENCE [LARGE SCALE GENOMIC DNA]</scope>
    <source>
        <tissue evidence="3">Leaves</tissue>
    </source>
</reference>
<feature type="non-terminal residue" evidence="3">
    <location>
        <position position="98"/>
    </location>
</feature>
<protein>
    <recommendedName>
        <fullName evidence="2">CCHC-type domain-containing protein</fullName>
    </recommendedName>
</protein>
<evidence type="ECO:0000313" key="4">
    <source>
        <dbReference type="Proteomes" id="UP001341840"/>
    </source>
</evidence>
<comment type="caution">
    <text evidence="3">The sequence shown here is derived from an EMBL/GenBank/DDBJ whole genome shotgun (WGS) entry which is preliminary data.</text>
</comment>
<name>A0ABU6W1M5_9FABA</name>
<keyword evidence="1" id="KW-0479">Metal-binding</keyword>
<dbReference type="EMBL" id="JASCZI010158176">
    <property type="protein sequence ID" value="MED6178858.1"/>
    <property type="molecule type" value="Genomic_DNA"/>
</dbReference>
<keyword evidence="1" id="KW-0862">Zinc</keyword>
<dbReference type="Proteomes" id="UP001341840">
    <property type="component" value="Unassembled WGS sequence"/>
</dbReference>
<keyword evidence="1" id="KW-0863">Zinc-finger</keyword>
<keyword evidence="4" id="KW-1185">Reference proteome</keyword>
<evidence type="ECO:0000256" key="1">
    <source>
        <dbReference type="PROSITE-ProRule" id="PRU00047"/>
    </source>
</evidence>
<evidence type="ECO:0000313" key="3">
    <source>
        <dbReference type="EMBL" id="MED6178858.1"/>
    </source>
</evidence>
<feature type="domain" description="CCHC-type" evidence="2">
    <location>
        <begin position="48"/>
        <end position="61"/>
    </location>
</feature>
<dbReference type="InterPro" id="IPR001878">
    <property type="entry name" value="Znf_CCHC"/>
</dbReference>
<gene>
    <name evidence="3" type="ORF">PIB30_111512</name>
</gene>
<sequence length="98" mass="11128">MKSGIGYSAGNGAKSETIFVKANASTSNTKNQPPPKYLRKRKTQRNHCFKCNRQGHSPPQCFIIEKKLICLASQKKKDLWYLDSGCSRHMTGKETYFI</sequence>
<evidence type="ECO:0000259" key="2">
    <source>
        <dbReference type="PROSITE" id="PS50158"/>
    </source>
</evidence>